<dbReference type="SUPFAM" id="SSF51905">
    <property type="entry name" value="FAD/NAD(P)-binding domain"/>
    <property type="match status" value="1"/>
</dbReference>
<accession>A0A4P7D076</accession>
<dbReference type="Proteomes" id="UP000295727">
    <property type="component" value="Chromosome 2"/>
</dbReference>
<name>A0A4P7D076_9BURK</name>
<dbReference type="RefSeq" id="WP_134752910.1">
    <property type="nucleotide sequence ID" value="NZ_CP038149.1"/>
</dbReference>
<reference evidence="2 3" key="1">
    <citation type="submission" date="2019-03" db="EMBL/GenBank/DDBJ databases">
        <title>Paraburkholderia sp. 7MH5, isolated from subtropical forest soil.</title>
        <authorList>
            <person name="Gao Z.-H."/>
            <person name="Qiu L.-H."/>
        </authorList>
    </citation>
    <scope>NUCLEOTIDE SEQUENCE [LARGE SCALE GENOMIC DNA]</scope>
    <source>
        <strain evidence="2 3">7MH5</strain>
    </source>
</reference>
<proteinExistence type="predicted"/>
<evidence type="ECO:0000259" key="1">
    <source>
        <dbReference type="Pfam" id="PF01593"/>
    </source>
</evidence>
<dbReference type="InterPro" id="IPR036188">
    <property type="entry name" value="FAD/NAD-bd_sf"/>
</dbReference>
<protein>
    <submittedName>
        <fullName evidence="2">FAD-dependent oxidoreductase</fullName>
    </submittedName>
</protein>
<dbReference type="Gene3D" id="3.50.50.60">
    <property type="entry name" value="FAD/NAD(P)-binding domain"/>
    <property type="match status" value="1"/>
</dbReference>
<feature type="domain" description="Amine oxidase" evidence="1">
    <location>
        <begin position="36"/>
        <end position="467"/>
    </location>
</feature>
<dbReference type="EMBL" id="CP038149">
    <property type="protein sequence ID" value="QBQ99821.1"/>
    <property type="molecule type" value="Genomic_DNA"/>
</dbReference>
<dbReference type="InterPro" id="IPR050464">
    <property type="entry name" value="Zeta_carotene_desat/Oxidored"/>
</dbReference>
<gene>
    <name evidence="2" type="ORF">E1956_22045</name>
</gene>
<dbReference type="Pfam" id="PF01593">
    <property type="entry name" value="Amino_oxidase"/>
    <property type="match status" value="1"/>
</dbReference>
<evidence type="ECO:0000313" key="3">
    <source>
        <dbReference type="Proteomes" id="UP000295727"/>
    </source>
</evidence>
<organism evidence="2 3">
    <name type="scientific">Paraburkholderia pallida</name>
    <dbReference type="NCBI Taxonomy" id="2547399"/>
    <lineage>
        <taxon>Bacteria</taxon>
        <taxon>Pseudomonadati</taxon>
        <taxon>Pseudomonadota</taxon>
        <taxon>Betaproteobacteria</taxon>
        <taxon>Burkholderiales</taxon>
        <taxon>Burkholderiaceae</taxon>
        <taxon>Paraburkholderia</taxon>
    </lineage>
</organism>
<sequence>MTEKLYSADTLARNPSIVAERQRGNGASVVVIGSGIAGLTAAYRLHQAGLRVTVLEAADTVGGRMGDRRSGEIAFNSGARLVYPFGRAFNRLIADLALGDALIPLRKLSARCVTSRGDHLIELMPTARSLLTPGLPMGERLALIAHAMRMRGQRGRVDPDWAISALDVDPAADQLTLADYIRGEIGPHALASLVEPVFRSTRSFNPETLSSLFYRTTVPHLVGEDTVHTLRGGMGLVCHTLAGQLEVRTGARAVSVEHRCEADVVRVAVTLADGATLEADHVVCAVEGSLAGALIRTPQGAEREMLAAVRYNALGVVHYGFAQPLPALMQFASRDLPSRISTFQQMPAAPASGRPLTQLYCQLTPEAVEEAQQRGCTDDIDTLIRAELRARIPDFDRHVVAVVNQWIPRKLPLFAPGYGERLRAFWRWQEDPARASGRPVVYCGDWTSQALLTGACASGERAAAIVLERVASQAKRTIS</sequence>
<dbReference type="KEGG" id="ppai:E1956_22045"/>
<dbReference type="OrthoDB" id="20837at2"/>
<dbReference type="AlphaFoldDB" id="A0A4P7D076"/>
<keyword evidence="3" id="KW-1185">Reference proteome</keyword>
<dbReference type="InterPro" id="IPR002937">
    <property type="entry name" value="Amino_oxidase"/>
</dbReference>
<evidence type="ECO:0000313" key="2">
    <source>
        <dbReference type="EMBL" id="QBQ99821.1"/>
    </source>
</evidence>
<dbReference type="PANTHER" id="PTHR42923">
    <property type="entry name" value="PROTOPORPHYRINOGEN OXIDASE"/>
    <property type="match status" value="1"/>
</dbReference>
<dbReference type="GO" id="GO:0016491">
    <property type="term" value="F:oxidoreductase activity"/>
    <property type="evidence" value="ECO:0007669"/>
    <property type="project" value="InterPro"/>
</dbReference>